<sequence length="384" mass="42945">MRFIHTSDLHIGKTVSGFSMLEEQEAALKQIMDYVKERQADAVLLSGDLYDRSVPPAAAVTMFDAFLTGLSEMGVTILAIAGNHDCGERIGFANRILEKRGLYLEGKLEAPVRFVDIPDQWGFVRVHLAPFAKPAEVRSLYRCEGSMKTFEESFEEILRHVTYSPGGRDILMAHQFVVNQGLLPELSDSETRVSVGGTDQVEAALFQPFCYTALGHIHGCQQIGKNPVYYSGSPVKYSFSECSHRKSVLYGEVGENGKVTLERLPLTPVHDMRKIRGRLADLILPEVVSAADPEDYILAVLTDETELLDPIGTLRSVYPNIMQLKWEKRAVEQDDTVIHDDIMKEKGPYGLFADFYELVTGKTMSEEQEAVMRETAEQAEEEVS</sequence>
<organism evidence="10 11">
    <name type="scientific">Hungatella hathewayi</name>
    <dbReference type="NCBI Taxonomy" id="154046"/>
    <lineage>
        <taxon>Bacteria</taxon>
        <taxon>Bacillati</taxon>
        <taxon>Bacillota</taxon>
        <taxon>Clostridia</taxon>
        <taxon>Lachnospirales</taxon>
        <taxon>Lachnospiraceae</taxon>
        <taxon>Hungatella</taxon>
    </lineage>
</organism>
<evidence type="ECO:0000259" key="8">
    <source>
        <dbReference type="Pfam" id="PF00149"/>
    </source>
</evidence>
<dbReference type="GO" id="GO:0006310">
    <property type="term" value="P:DNA recombination"/>
    <property type="evidence" value="ECO:0007669"/>
    <property type="project" value="UniProtKB-KW"/>
</dbReference>
<dbReference type="GO" id="GO:0008408">
    <property type="term" value="F:3'-5' exonuclease activity"/>
    <property type="evidence" value="ECO:0007669"/>
    <property type="project" value="InterPro"/>
</dbReference>
<reference evidence="10 11" key="1">
    <citation type="submission" date="2015-09" db="EMBL/GenBank/DDBJ databases">
        <authorList>
            <consortium name="Pathogen Informatics"/>
        </authorList>
    </citation>
    <scope>NUCLEOTIDE SEQUENCE [LARGE SCALE GENOMIC DNA]</scope>
    <source>
        <strain evidence="10 11">2789STDY5608850</strain>
    </source>
</reference>
<dbReference type="Pfam" id="PF12320">
    <property type="entry name" value="SbcD_C"/>
    <property type="match status" value="1"/>
</dbReference>
<dbReference type="AlphaFoldDB" id="A0A174FLT2"/>
<keyword evidence="5 7" id="KW-0378">Hydrolase</keyword>
<evidence type="ECO:0000256" key="7">
    <source>
        <dbReference type="RuleBase" id="RU363069"/>
    </source>
</evidence>
<dbReference type="GO" id="GO:0004519">
    <property type="term" value="F:endonuclease activity"/>
    <property type="evidence" value="ECO:0007669"/>
    <property type="project" value="UniProtKB-KW"/>
</dbReference>
<dbReference type="PANTHER" id="PTHR30337">
    <property type="entry name" value="COMPONENT OF ATP-DEPENDENT DSDNA EXONUCLEASE"/>
    <property type="match status" value="1"/>
</dbReference>
<comment type="similarity">
    <text evidence="1 7">Belongs to the SbcD family.</text>
</comment>
<evidence type="ECO:0000256" key="6">
    <source>
        <dbReference type="ARBA" id="ARBA00022839"/>
    </source>
</evidence>
<evidence type="ECO:0000256" key="1">
    <source>
        <dbReference type="ARBA" id="ARBA00010555"/>
    </source>
</evidence>
<dbReference type="InterPro" id="IPR004843">
    <property type="entry name" value="Calcineurin-like_PHP"/>
</dbReference>
<dbReference type="CDD" id="cd00840">
    <property type="entry name" value="MPP_Mre11_N"/>
    <property type="match status" value="1"/>
</dbReference>
<keyword evidence="6 7" id="KW-0269">Exonuclease</keyword>
<dbReference type="Gene3D" id="3.60.21.10">
    <property type="match status" value="1"/>
</dbReference>
<dbReference type="InterPro" id="IPR041796">
    <property type="entry name" value="Mre11_N"/>
</dbReference>
<keyword evidence="7" id="KW-0233">DNA recombination</keyword>
<dbReference type="GO" id="GO:0006260">
    <property type="term" value="P:DNA replication"/>
    <property type="evidence" value="ECO:0007669"/>
    <property type="project" value="UniProtKB-KW"/>
</dbReference>
<dbReference type="InterPro" id="IPR050535">
    <property type="entry name" value="DNA_Repair-Maintenance_Comp"/>
</dbReference>
<protein>
    <recommendedName>
        <fullName evidence="3 7">Nuclease SbcCD subunit D</fullName>
    </recommendedName>
</protein>
<keyword evidence="4 7" id="KW-0540">Nuclease</keyword>
<dbReference type="InterPro" id="IPR004593">
    <property type="entry name" value="SbcD"/>
</dbReference>
<dbReference type="SUPFAM" id="SSF56300">
    <property type="entry name" value="Metallo-dependent phosphatases"/>
    <property type="match status" value="1"/>
</dbReference>
<feature type="domain" description="Nuclease SbcCD subunit D C-terminal" evidence="9">
    <location>
        <begin position="269"/>
        <end position="359"/>
    </location>
</feature>
<dbReference type="NCBIfam" id="TIGR00619">
    <property type="entry name" value="sbcd"/>
    <property type="match status" value="1"/>
</dbReference>
<keyword evidence="7" id="KW-0235">DNA replication</keyword>
<dbReference type="PANTHER" id="PTHR30337:SF0">
    <property type="entry name" value="NUCLEASE SBCCD SUBUNIT D"/>
    <property type="match status" value="1"/>
</dbReference>
<dbReference type="InterPro" id="IPR029052">
    <property type="entry name" value="Metallo-depent_PP-like"/>
</dbReference>
<comment type="function">
    <text evidence="7">SbcCD cleaves DNA hairpin structures. These structures can inhibit DNA replication and are intermediates in certain DNA recombination reactions. The complex acts as a 3'-&gt;5' double strand exonuclease that can open hairpins. It also has a 5' single-strand endonuclease activity.</text>
</comment>
<accession>A0A174FLT2</accession>
<dbReference type="InterPro" id="IPR026843">
    <property type="entry name" value="SbcD_C"/>
</dbReference>
<evidence type="ECO:0000256" key="4">
    <source>
        <dbReference type="ARBA" id="ARBA00022722"/>
    </source>
</evidence>
<keyword evidence="7" id="KW-0255">Endonuclease</keyword>
<evidence type="ECO:0000313" key="10">
    <source>
        <dbReference type="EMBL" id="CUO51194.1"/>
    </source>
</evidence>
<gene>
    <name evidence="7 10" type="primary">sbcD</name>
    <name evidence="10" type="ORF">ERS852407_03053</name>
</gene>
<comment type="subunit">
    <text evidence="2 7">Heterodimer of SbcC and SbcD.</text>
</comment>
<name>A0A174FLT2_9FIRM</name>
<evidence type="ECO:0000256" key="2">
    <source>
        <dbReference type="ARBA" id="ARBA00011322"/>
    </source>
</evidence>
<evidence type="ECO:0000259" key="9">
    <source>
        <dbReference type="Pfam" id="PF12320"/>
    </source>
</evidence>
<proteinExistence type="inferred from homology"/>
<evidence type="ECO:0000256" key="3">
    <source>
        <dbReference type="ARBA" id="ARBA00013365"/>
    </source>
</evidence>
<evidence type="ECO:0000313" key="11">
    <source>
        <dbReference type="Proteomes" id="UP000095651"/>
    </source>
</evidence>
<dbReference type="RefSeq" id="WP_055656420.1">
    <property type="nucleotide sequence ID" value="NZ_CABIXC010000007.1"/>
</dbReference>
<dbReference type="Proteomes" id="UP000095651">
    <property type="component" value="Unassembled WGS sequence"/>
</dbReference>
<dbReference type="EMBL" id="CYZE01000007">
    <property type="protein sequence ID" value="CUO51194.1"/>
    <property type="molecule type" value="Genomic_DNA"/>
</dbReference>
<feature type="domain" description="Calcineurin-like phosphoesterase" evidence="8">
    <location>
        <begin position="1"/>
        <end position="178"/>
    </location>
</feature>
<dbReference type="Pfam" id="PF00149">
    <property type="entry name" value="Metallophos"/>
    <property type="match status" value="1"/>
</dbReference>
<evidence type="ECO:0000256" key="5">
    <source>
        <dbReference type="ARBA" id="ARBA00022801"/>
    </source>
</evidence>